<dbReference type="Pfam" id="PF01653">
    <property type="entry name" value="DNA_ligase_aden"/>
    <property type="match status" value="1"/>
</dbReference>
<evidence type="ECO:0000256" key="1">
    <source>
        <dbReference type="ARBA" id="ARBA00022763"/>
    </source>
</evidence>
<proteinExistence type="predicted"/>
<accession>A0ABP8TGG8</accession>
<comment type="caution">
    <text evidence="4">The sequence shown here is derived from an EMBL/GenBank/DDBJ whole genome shotgun (WGS) entry which is preliminary data.</text>
</comment>
<evidence type="ECO:0000313" key="4">
    <source>
        <dbReference type="EMBL" id="GAA4604383.1"/>
    </source>
</evidence>
<keyword evidence="1" id="KW-0227">DNA damage</keyword>
<gene>
    <name evidence="4" type="ORF">GCM10023195_14890</name>
</gene>
<dbReference type="Proteomes" id="UP001500212">
    <property type="component" value="Unassembled WGS sequence"/>
</dbReference>
<keyword evidence="2" id="KW-0234">DNA repair</keyword>
<dbReference type="Gene3D" id="3.30.470.30">
    <property type="entry name" value="DNA ligase/mRNA capping enzyme"/>
    <property type="match status" value="1"/>
</dbReference>
<dbReference type="InterPro" id="IPR018239">
    <property type="entry name" value="DNA_ligase_AS"/>
</dbReference>
<dbReference type="InterPro" id="IPR013839">
    <property type="entry name" value="DNAligase_adenylation"/>
</dbReference>
<keyword evidence="5" id="KW-1185">Reference proteome</keyword>
<sequence length="131" mass="13457">MEPKLDGLAISARYRDGCLVQLVTRGDGAAGEDVSHGIGVIAGLPERLAEPVTIEVRGEVLMTQAQFEAANAARTGAGSSAFANPRSAAAGSLRARDRSYRVEMTFFGYGALPLPADAGFGAGCSVSILVS</sequence>
<dbReference type="EMBL" id="BAABHJ010000004">
    <property type="protein sequence ID" value="GAA4604383.1"/>
    <property type="molecule type" value="Genomic_DNA"/>
</dbReference>
<feature type="domain" description="NAD-dependent DNA ligase adenylation" evidence="3">
    <location>
        <begin position="2"/>
        <end position="99"/>
    </location>
</feature>
<name>A0ABP8TGG8_9ACTN</name>
<evidence type="ECO:0000259" key="3">
    <source>
        <dbReference type="Pfam" id="PF01653"/>
    </source>
</evidence>
<evidence type="ECO:0000256" key="2">
    <source>
        <dbReference type="ARBA" id="ARBA00023204"/>
    </source>
</evidence>
<dbReference type="RefSeq" id="WP_345350397.1">
    <property type="nucleotide sequence ID" value="NZ_BAABHJ010000004.1"/>
</dbReference>
<dbReference type="SUPFAM" id="SSF56091">
    <property type="entry name" value="DNA ligase/mRNA capping enzyme, catalytic domain"/>
    <property type="match status" value="1"/>
</dbReference>
<protein>
    <recommendedName>
        <fullName evidence="3">NAD-dependent DNA ligase adenylation domain-containing protein</fullName>
    </recommendedName>
</protein>
<reference evidence="5" key="1">
    <citation type="journal article" date="2019" name="Int. J. Syst. Evol. Microbiol.">
        <title>The Global Catalogue of Microorganisms (GCM) 10K type strain sequencing project: providing services to taxonomists for standard genome sequencing and annotation.</title>
        <authorList>
            <consortium name="The Broad Institute Genomics Platform"/>
            <consortium name="The Broad Institute Genome Sequencing Center for Infectious Disease"/>
            <person name="Wu L."/>
            <person name="Ma J."/>
        </authorList>
    </citation>
    <scope>NUCLEOTIDE SEQUENCE [LARGE SCALE GENOMIC DNA]</scope>
    <source>
        <strain evidence="5">JCM 17938</strain>
    </source>
</reference>
<organism evidence="4 5">
    <name type="scientific">Actinoallomurus liliacearum</name>
    <dbReference type="NCBI Taxonomy" id="1080073"/>
    <lineage>
        <taxon>Bacteria</taxon>
        <taxon>Bacillati</taxon>
        <taxon>Actinomycetota</taxon>
        <taxon>Actinomycetes</taxon>
        <taxon>Streptosporangiales</taxon>
        <taxon>Thermomonosporaceae</taxon>
        <taxon>Actinoallomurus</taxon>
    </lineage>
</organism>
<evidence type="ECO:0000313" key="5">
    <source>
        <dbReference type="Proteomes" id="UP001500212"/>
    </source>
</evidence>
<dbReference type="PROSITE" id="PS01055">
    <property type="entry name" value="DNA_LIGASE_N1"/>
    <property type="match status" value="1"/>
</dbReference>